<dbReference type="EMBL" id="CAEKDK010000003">
    <property type="protein sequence ID" value="CAB4273547.1"/>
    <property type="molecule type" value="Genomic_DNA"/>
</dbReference>
<gene>
    <name evidence="2" type="ORF">CURHAP_LOCUS21426</name>
</gene>
<keyword evidence="1" id="KW-1133">Transmembrane helix</keyword>
<protein>
    <submittedName>
        <fullName evidence="2">Uncharacterized protein</fullName>
    </submittedName>
</protein>
<dbReference type="Proteomes" id="UP000507222">
    <property type="component" value="Unassembled WGS sequence"/>
</dbReference>
<keyword evidence="1" id="KW-0812">Transmembrane</keyword>
<organism evidence="2 3">
    <name type="scientific">Prunus armeniaca</name>
    <name type="common">Apricot</name>
    <name type="synonym">Armeniaca vulgaris</name>
    <dbReference type="NCBI Taxonomy" id="36596"/>
    <lineage>
        <taxon>Eukaryota</taxon>
        <taxon>Viridiplantae</taxon>
        <taxon>Streptophyta</taxon>
        <taxon>Embryophyta</taxon>
        <taxon>Tracheophyta</taxon>
        <taxon>Spermatophyta</taxon>
        <taxon>Magnoliopsida</taxon>
        <taxon>eudicotyledons</taxon>
        <taxon>Gunneridae</taxon>
        <taxon>Pentapetalae</taxon>
        <taxon>rosids</taxon>
        <taxon>fabids</taxon>
        <taxon>Rosales</taxon>
        <taxon>Rosaceae</taxon>
        <taxon>Amygdaloideae</taxon>
        <taxon>Amygdaleae</taxon>
        <taxon>Prunus</taxon>
    </lineage>
</organism>
<evidence type="ECO:0000313" key="3">
    <source>
        <dbReference type="Proteomes" id="UP000507222"/>
    </source>
</evidence>
<accession>A0A6J5UD45</accession>
<feature type="transmembrane region" description="Helical" evidence="1">
    <location>
        <begin position="7"/>
        <end position="30"/>
    </location>
</feature>
<reference evidence="2 3" key="1">
    <citation type="submission" date="2020-05" db="EMBL/GenBank/DDBJ databases">
        <authorList>
            <person name="Campoy J."/>
            <person name="Schneeberger K."/>
            <person name="Spophaly S."/>
        </authorList>
    </citation>
    <scope>NUCLEOTIDE SEQUENCE [LARGE SCALE GENOMIC DNA]</scope>
    <source>
        <strain evidence="2">PruArmRojPasFocal</strain>
    </source>
</reference>
<name>A0A6J5UD45_PRUAR</name>
<dbReference type="AlphaFoldDB" id="A0A6J5UD45"/>
<sequence>MVRVITIVLMIVLGVLAPVIGMSLLILHLLPLHHVVIGAGLTLDEVHSLVPPPPILPELEFGPLPMDIPPMSSLKVYRRRRVVADPKKEDDGSHNASSKTNVKRKQLDEVVICGDLLVYVADCVGHKRFCSGDRSNKAKETNLVESPEGPP</sequence>
<proteinExistence type="predicted"/>
<evidence type="ECO:0000313" key="2">
    <source>
        <dbReference type="EMBL" id="CAB4273547.1"/>
    </source>
</evidence>
<keyword evidence="1" id="KW-0472">Membrane</keyword>
<evidence type="ECO:0000256" key="1">
    <source>
        <dbReference type="SAM" id="Phobius"/>
    </source>
</evidence>